<dbReference type="NCBIfam" id="TIGR03882">
    <property type="entry name" value="cyclo_dehyd_2"/>
    <property type="match status" value="1"/>
</dbReference>
<evidence type="ECO:0000313" key="1">
    <source>
        <dbReference type="EMBL" id="KXZ22676.1"/>
    </source>
</evidence>
<organism evidence="1 2">
    <name type="scientific">Bacillus nakamurai</name>
    <dbReference type="NCBI Taxonomy" id="1793963"/>
    <lineage>
        <taxon>Bacteria</taxon>
        <taxon>Bacillati</taxon>
        <taxon>Bacillota</taxon>
        <taxon>Bacilli</taxon>
        <taxon>Bacillales</taxon>
        <taxon>Bacillaceae</taxon>
        <taxon>Bacillus</taxon>
    </lineage>
</organism>
<dbReference type="Gene3D" id="3.40.50.720">
    <property type="entry name" value="NAD(P)-binding Rossmann-like Domain"/>
    <property type="match status" value="1"/>
</dbReference>
<dbReference type="OrthoDB" id="2973590at2"/>
<keyword evidence="2" id="KW-1185">Reference proteome</keyword>
<name>A0A150FBC4_9BACI</name>
<gene>
    <name evidence="1" type="ORF">AXI58_07830</name>
</gene>
<reference evidence="2" key="1">
    <citation type="submission" date="2016-02" db="EMBL/GenBank/DDBJ databases">
        <authorList>
            <person name="Dunlap C."/>
        </authorList>
    </citation>
    <scope>NUCLEOTIDE SEQUENCE [LARGE SCALE GENOMIC DNA]</scope>
    <source>
        <strain evidence="2">NRRL B-41092</strain>
    </source>
</reference>
<accession>A0A150FBC4</accession>
<dbReference type="Proteomes" id="UP000075430">
    <property type="component" value="Unassembled WGS sequence"/>
</dbReference>
<protein>
    <submittedName>
        <fullName evidence="1">Cyclodehydratase</fullName>
    </submittedName>
</protein>
<dbReference type="STRING" id="1793963.AXI58_07830"/>
<proteinExistence type="predicted"/>
<comment type="caution">
    <text evidence="1">The sequence shown here is derived from an EMBL/GenBank/DDBJ whole genome shotgun (WGS) entry which is preliminary data.</text>
</comment>
<dbReference type="InterPro" id="IPR022291">
    <property type="entry name" value="Bacteriocin_synth_cyclodeHase"/>
</dbReference>
<sequence length="330" mass="37155">MSQQTQSIQTAVRYKLAPHITLGELQGSLLGFKAQSITKVDGEGIVEFFEAISEYLVCENGVTIEELYQRFNLEKDQLRNVFDFLVTNGLCIQSTSNFDMTAFLAYERAGGQVEINQILYRLKTSVVEVVAGEKNNLARTLTNSLQETGLNIAWKEKLDNEKPSIRIAVAASHLDPLLEQVNDQSLEDHIPWLCVIPYDGQTAWIGPFFIPHKSACLHCYNLRKSANFSDEVFRSELMKVKPVNAAKQPVYNQPVNLVQIGIVNNLITEWITLRNYAPSAVPGGFITVNLDDRGVSFDNHRVYRVPRCQKCSPAADTGFPQVWYHGEVTR</sequence>
<dbReference type="RefSeq" id="WP_061520265.1">
    <property type="nucleotide sequence ID" value="NZ_JAJJBV010000008.1"/>
</dbReference>
<dbReference type="AlphaFoldDB" id="A0A150FBC4"/>
<evidence type="ECO:0000313" key="2">
    <source>
        <dbReference type="Proteomes" id="UP000075430"/>
    </source>
</evidence>
<dbReference type="EMBL" id="LSBA01000004">
    <property type="protein sequence ID" value="KXZ22676.1"/>
    <property type="molecule type" value="Genomic_DNA"/>
</dbReference>